<name>A0A226CWC8_FOLCA</name>
<comment type="caution">
    <text evidence="2">The sequence shown here is derived from an EMBL/GenBank/DDBJ whole genome shotgun (WGS) entry which is preliminary data.</text>
</comment>
<dbReference type="OrthoDB" id="6780237at2759"/>
<reference evidence="2 3" key="1">
    <citation type="submission" date="2015-12" db="EMBL/GenBank/DDBJ databases">
        <title>The genome of Folsomia candida.</title>
        <authorList>
            <person name="Faddeeva A."/>
            <person name="Derks M.F."/>
            <person name="Anvar Y."/>
            <person name="Smit S."/>
            <person name="Van Straalen N."/>
            <person name="Roelofs D."/>
        </authorList>
    </citation>
    <scope>NUCLEOTIDE SEQUENCE [LARGE SCALE GENOMIC DNA]</scope>
    <source>
        <strain evidence="2 3">VU population</strain>
        <tissue evidence="2">Whole body</tissue>
    </source>
</reference>
<dbReference type="PANTHER" id="PTHR10773:SF19">
    <property type="match status" value="1"/>
</dbReference>
<dbReference type="EMBL" id="LNIX01000080">
    <property type="protein sequence ID" value="OXA36671.1"/>
    <property type="molecule type" value="Genomic_DNA"/>
</dbReference>
<accession>A0A226CWC8</accession>
<dbReference type="PANTHER" id="PTHR10773">
    <property type="entry name" value="DNA-DIRECTED RNA POLYMERASES I, II, AND III SUBUNIT RPABC2"/>
    <property type="match status" value="1"/>
</dbReference>
<evidence type="ECO:0000256" key="1">
    <source>
        <dbReference type="SAM" id="MobiDB-lite"/>
    </source>
</evidence>
<feature type="region of interest" description="Disordered" evidence="1">
    <location>
        <begin position="1"/>
        <end position="27"/>
    </location>
</feature>
<keyword evidence="3" id="KW-1185">Reference proteome</keyword>
<dbReference type="OMA" id="PYESILM"/>
<protein>
    <submittedName>
        <fullName evidence="2">Uncharacterized protein</fullName>
    </submittedName>
</protein>
<gene>
    <name evidence="2" type="ORF">Fcan01_28561</name>
</gene>
<dbReference type="AlphaFoldDB" id="A0A226CWC8"/>
<sequence>MSDSDVESVSSDCSYQRTTEDEDSDHDNIFCVNDVVEASGIDIRNLMDSEEPAIMEPGQTPPYPAIPEVEVDVSIENLDGSRTEFHGDLAARRKRSKKADKSTWKVEQQKIKRMKGDTYLGVPKTKNNASSPNWCQKRPARSIGPTCNSAQCKQNKTRSCSKFSESRRLALFESFWKDMDWAEKHACVVSLVDRISPKREVKKGGGSRRSITYVFYLKLDGEKHQVCRSMILNTLGIRRCEVQYWLKIKEVGRTGRKKGPYNKTGSDKERALREYLEGLPKLPSHYCRQSSSKLYLEPVFTSKSQVYSEYSKNIKNCEMKPVSWPKFNSIFEEINIALYQPKKDQCDLCCAHDVGNITDEVWKIHLQNKDDARDAKAIDKKNATEGKCHLLVMDVQAVKVAPLLNASACYYKSKLVHNFTICDLKSHDARWDEPEGEVVASIFATCLIKYMEDKFNDNIPIVIYSDGCTNQNRNTMMSNALLEHAIKNKKNITQKFLEKGHTQMEVDSVHSAIECNLKKKTIYLPTDYINICVEARTKPSPYERYSSIRPGSKSGDSCVTDIRQLKYNPSGIIEYTLDYRSGWAKIPREPRLISDIIFSSLYESRLQITKRKYDDLQDLLHVIPEEYHHYYISLPKKN</sequence>
<proteinExistence type="predicted"/>
<dbReference type="Proteomes" id="UP000198287">
    <property type="component" value="Unassembled WGS sequence"/>
</dbReference>
<evidence type="ECO:0000313" key="2">
    <source>
        <dbReference type="EMBL" id="OXA36671.1"/>
    </source>
</evidence>
<evidence type="ECO:0000313" key="3">
    <source>
        <dbReference type="Proteomes" id="UP000198287"/>
    </source>
</evidence>
<organism evidence="2 3">
    <name type="scientific">Folsomia candida</name>
    <name type="common">Springtail</name>
    <dbReference type="NCBI Taxonomy" id="158441"/>
    <lineage>
        <taxon>Eukaryota</taxon>
        <taxon>Metazoa</taxon>
        <taxon>Ecdysozoa</taxon>
        <taxon>Arthropoda</taxon>
        <taxon>Hexapoda</taxon>
        <taxon>Collembola</taxon>
        <taxon>Entomobryomorpha</taxon>
        <taxon>Isotomoidea</taxon>
        <taxon>Isotomidae</taxon>
        <taxon>Proisotominae</taxon>
        <taxon>Folsomia</taxon>
    </lineage>
</organism>